<dbReference type="EMBL" id="KB445571">
    <property type="protein sequence ID" value="EMD95059.1"/>
    <property type="molecule type" value="Genomic_DNA"/>
</dbReference>
<evidence type="ECO:0000256" key="1">
    <source>
        <dbReference type="SAM" id="MobiDB-lite"/>
    </source>
</evidence>
<proteinExistence type="predicted"/>
<feature type="compositionally biased region" description="Basic residues" evidence="1">
    <location>
        <begin position="1"/>
        <end position="14"/>
    </location>
</feature>
<gene>
    <name evidence="2" type="ORF">COCHEDRAFT_1152897</name>
</gene>
<keyword evidence="3" id="KW-1185">Reference proteome</keyword>
<sequence length="63" mass="7002">MTTRHAARPTHRSSSKHEKAVLQTNQRPGKIVSDGWRRAQRAEVTLSKAEFRVLTGTSSVCAI</sequence>
<dbReference type="Proteomes" id="UP000016936">
    <property type="component" value="Unassembled WGS sequence"/>
</dbReference>
<reference evidence="3" key="2">
    <citation type="journal article" date="2013" name="PLoS Genet.">
        <title>Comparative genome structure, secondary metabolite, and effector coding capacity across Cochliobolus pathogens.</title>
        <authorList>
            <person name="Condon B.J."/>
            <person name="Leng Y."/>
            <person name="Wu D."/>
            <person name="Bushley K.E."/>
            <person name="Ohm R.A."/>
            <person name="Otillar R."/>
            <person name="Martin J."/>
            <person name="Schackwitz W."/>
            <person name="Grimwood J."/>
            <person name="MohdZainudin N."/>
            <person name="Xue C."/>
            <person name="Wang R."/>
            <person name="Manning V.A."/>
            <person name="Dhillon B."/>
            <person name="Tu Z.J."/>
            <person name="Steffenson B.J."/>
            <person name="Salamov A."/>
            <person name="Sun H."/>
            <person name="Lowry S."/>
            <person name="LaButti K."/>
            <person name="Han J."/>
            <person name="Copeland A."/>
            <person name="Lindquist E."/>
            <person name="Barry K."/>
            <person name="Schmutz J."/>
            <person name="Baker S.E."/>
            <person name="Ciuffetti L.M."/>
            <person name="Grigoriev I.V."/>
            <person name="Zhong S."/>
            <person name="Turgeon B.G."/>
        </authorList>
    </citation>
    <scope>NUCLEOTIDE SEQUENCE [LARGE SCALE GENOMIC DNA]</scope>
    <source>
        <strain evidence="3">C5 / ATCC 48332 / race O</strain>
    </source>
</reference>
<organism evidence="2 3">
    <name type="scientific">Cochliobolus heterostrophus (strain C5 / ATCC 48332 / race O)</name>
    <name type="common">Southern corn leaf blight fungus</name>
    <name type="synonym">Bipolaris maydis</name>
    <dbReference type="NCBI Taxonomy" id="701091"/>
    <lineage>
        <taxon>Eukaryota</taxon>
        <taxon>Fungi</taxon>
        <taxon>Dikarya</taxon>
        <taxon>Ascomycota</taxon>
        <taxon>Pezizomycotina</taxon>
        <taxon>Dothideomycetes</taxon>
        <taxon>Pleosporomycetidae</taxon>
        <taxon>Pleosporales</taxon>
        <taxon>Pleosporineae</taxon>
        <taxon>Pleosporaceae</taxon>
        <taxon>Bipolaris</taxon>
    </lineage>
</organism>
<evidence type="ECO:0000313" key="3">
    <source>
        <dbReference type="Proteomes" id="UP000016936"/>
    </source>
</evidence>
<name>M2U8Z3_COCH5</name>
<evidence type="ECO:0000313" key="2">
    <source>
        <dbReference type="EMBL" id="EMD95059.1"/>
    </source>
</evidence>
<dbReference type="AlphaFoldDB" id="M2U8Z3"/>
<dbReference type="HOGENOM" id="CLU_2885613_0_0_1"/>
<protein>
    <submittedName>
        <fullName evidence="2">Uncharacterized protein</fullName>
    </submittedName>
</protein>
<feature type="region of interest" description="Disordered" evidence="1">
    <location>
        <begin position="1"/>
        <end position="28"/>
    </location>
</feature>
<reference evidence="2 3" key="1">
    <citation type="journal article" date="2012" name="PLoS Pathog.">
        <title>Diverse lifestyles and strategies of plant pathogenesis encoded in the genomes of eighteen Dothideomycetes fungi.</title>
        <authorList>
            <person name="Ohm R.A."/>
            <person name="Feau N."/>
            <person name="Henrissat B."/>
            <person name="Schoch C.L."/>
            <person name="Horwitz B.A."/>
            <person name="Barry K.W."/>
            <person name="Condon B.J."/>
            <person name="Copeland A.C."/>
            <person name="Dhillon B."/>
            <person name="Glaser F."/>
            <person name="Hesse C.N."/>
            <person name="Kosti I."/>
            <person name="LaButti K."/>
            <person name="Lindquist E.A."/>
            <person name="Lucas S."/>
            <person name="Salamov A.A."/>
            <person name="Bradshaw R.E."/>
            <person name="Ciuffetti L."/>
            <person name="Hamelin R.C."/>
            <person name="Kema G.H.J."/>
            <person name="Lawrence C."/>
            <person name="Scott J.A."/>
            <person name="Spatafora J.W."/>
            <person name="Turgeon B.G."/>
            <person name="de Wit P.J.G.M."/>
            <person name="Zhong S."/>
            <person name="Goodwin S.B."/>
            <person name="Grigoriev I.V."/>
        </authorList>
    </citation>
    <scope>NUCLEOTIDE SEQUENCE [LARGE SCALE GENOMIC DNA]</scope>
    <source>
        <strain evidence="3">C5 / ATCC 48332 / race O</strain>
    </source>
</reference>
<accession>M2U8Z3</accession>